<sequence length="105" mass="11751">MRMIPEGCSNFARAANSRQPLNASPARLTASSLAPCGSGHLLGDLLQGLRPVVDHSPHLVQEGRERLCKGKGQLRRDLWEVQVRLYVLRTTGNRQKFGYRLDTVR</sequence>
<name>A0A9D5BX74_9LILI</name>
<protein>
    <submittedName>
        <fullName evidence="1">Uncharacterized protein</fullName>
    </submittedName>
</protein>
<evidence type="ECO:0000313" key="1">
    <source>
        <dbReference type="EMBL" id="KAJ0962305.1"/>
    </source>
</evidence>
<reference evidence="1" key="2">
    <citation type="journal article" date="2022" name="Hortic Res">
        <title>The genome of Dioscorea zingiberensis sheds light on the biosynthesis, origin and evolution of the medicinally important diosgenin saponins.</title>
        <authorList>
            <person name="Li Y."/>
            <person name="Tan C."/>
            <person name="Li Z."/>
            <person name="Guo J."/>
            <person name="Li S."/>
            <person name="Chen X."/>
            <person name="Wang C."/>
            <person name="Dai X."/>
            <person name="Yang H."/>
            <person name="Song W."/>
            <person name="Hou L."/>
            <person name="Xu J."/>
            <person name="Tong Z."/>
            <person name="Xu A."/>
            <person name="Yuan X."/>
            <person name="Wang W."/>
            <person name="Yang Q."/>
            <person name="Chen L."/>
            <person name="Sun Z."/>
            <person name="Wang K."/>
            <person name="Pan B."/>
            <person name="Chen J."/>
            <person name="Bao Y."/>
            <person name="Liu F."/>
            <person name="Qi X."/>
            <person name="Gang D.R."/>
            <person name="Wen J."/>
            <person name="Li J."/>
        </authorList>
    </citation>
    <scope>NUCLEOTIDE SEQUENCE</scope>
    <source>
        <strain evidence="1">Dzin_1.0</strain>
    </source>
</reference>
<keyword evidence="2" id="KW-1185">Reference proteome</keyword>
<comment type="caution">
    <text evidence="1">The sequence shown here is derived from an EMBL/GenBank/DDBJ whole genome shotgun (WGS) entry which is preliminary data.</text>
</comment>
<proteinExistence type="predicted"/>
<reference evidence="1" key="1">
    <citation type="submission" date="2021-03" db="EMBL/GenBank/DDBJ databases">
        <authorList>
            <person name="Li Z."/>
            <person name="Yang C."/>
        </authorList>
    </citation>
    <scope>NUCLEOTIDE SEQUENCE</scope>
    <source>
        <strain evidence="1">Dzin_1.0</strain>
        <tissue evidence="1">Leaf</tissue>
    </source>
</reference>
<dbReference type="Proteomes" id="UP001085076">
    <property type="component" value="Miscellaneous, Linkage group lg10"/>
</dbReference>
<dbReference type="AlphaFoldDB" id="A0A9D5BX74"/>
<organism evidence="1 2">
    <name type="scientific">Dioscorea zingiberensis</name>
    <dbReference type="NCBI Taxonomy" id="325984"/>
    <lineage>
        <taxon>Eukaryota</taxon>
        <taxon>Viridiplantae</taxon>
        <taxon>Streptophyta</taxon>
        <taxon>Embryophyta</taxon>
        <taxon>Tracheophyta</taxon>
        <taxon>Spermatophyta</taxon>
        <taxon>Magnoliopsida</taxon>
        <taxon>Liliopsida</taxon>
        <taxon>Dioscoreales</taxon>
        <taxon>Dioscoreaceae</taxon>
        <taxon>Dioscorea</taxon>
    </lineage>
</organism>
<accession>A0A9D5BX74</accession>
<dbReference type="EMBL" id="JAGGNH010000010">
    <property type="protein sequence ID" value="KAJ0962305.1"/>
    <property type="molecule type" value="Genomic_DNA"/>
</dbReference>
<gene>
    <name evidence="1" type="ORF">J5N97_030133</name>
</gene>
<evidence type="ECO:0000313" key="2">
    <source>
        <dbReference type="Proteomes" id="UP001085076"/>
    </source>
</evidence>